<evidence type="ECO:0008006" key="3">
    <source>
        <dbReference type="Google" id="ProtNLM"/>
    </source>
</evidence>
<proteinExistence type="predicted"/>
<reference evidence="1 2" key="1">
    <citation type="submission" date="2019-01" db="EMBL/GenBank/DDBJ databases">
        <title>Genome sequencing of the rare red list fungi Fomitopsis rosea.</title>
        <authorList>
            <person name="Buettner E."/>
            <person name="Kellner H."/>
        </authorList>
    </citation>
    <scope>NUCLEOTIDE SEQUENCE [LARGE SCALE GENOMIC DNA]</scope>
    <source>
        <strain evidence="1 2">DSM 105464</strain>
    </source>
</reference>
<name>A0A4Y9XXK8_9APHY</name>
<sequence>MTAMSVQCKYNTTARRPRTTINDLPHDVLILIFRDVRQAASLPYAFRGGDRLYLDPWAPYYESVSEHPFPECLASVCSVWRAAMSNVSIFWTRLVIWTGRDPTPLSRIREYLSWSRESLLDIYILRRFSPAIEDTAEKAQMNMILNLLSPSMNRWQLLYMRPLYSSSLPCPGLDLVGRADNLIELILHFVNDDLVTSSNVSSPPANLFDAPKLEQLSMGGVHFREAYVKRATHMPLPPKLTRLGVTGYNSCNAPFPVHELLACITTRMDRLYMVHLDGLQLNCSTHPPAPFDSRHWEADTHFIDMSGDVITEYHRLLQYKLAGEAHYTRCSLPDSLFIVSTPLADACQTYVYGIADPDALLYYLSAGMKLDNTCYSLAIVNCDGLCADVLHKLAKPVSEDAWLCQNAQQLNIAGCTEFSSTDLRAILEARQKANAGAAYAAAVTTITEIYVLNCGELVPEDREWFNENVSIVHWDDWKGGIDYTPDLDGQYDDPWDNIDY</sequence>
<dbReference type="AlphaFoldDB" id="A0A4Y9XXK8"/>
<protein>
    <recommendedName>
        <fullName evidence="3">F-box domain-containing protein</fullName>
    </recommendedName>
</protein>
<gene>
    <name evidence="1" type="ORF">EVJ58_g9039</name>
</gene>
<organism evidence="1 2">
    <name type="scientific">Rhodofomes roseus</name>
    <dbReference type="NCBI Taxonomy" id="34475"/>
    <lineage>
        <taxon>Eukaryota</taxon>
        <taxon>Fungi</taxon>
        <taxon>Dikarya</taxon>
        <taxon>Basidiomycota</taxon>
        <taxon>Agaricomycotina</taxon>
        <taxon>Agaricomycetes</taxon>
        <taxon>Polyporales</taxon>
        <taxon>Rhodofomes</taxon>
    </lineage>
</organism>
<accession>A0A4Y9XXK8</accession>
<evidence type="ECO:0000313" key="1">
    <source>
        <dbReference type="EMBL" id="TFY54127.1"/>
    </source>
</evidence>
<dbReference type="STRING" id="34475.A0A4Y9XXK8"/>
<dbReference type="EMBL" id="SEKV01000735">
    <property type="protein sequence ID" value="TFY54127.1"/>
    <property type="molecule type" value="Genomic_DNA"/>
</dbReference>
<comment type="caution">
    <text evidence="1">The sequence shown here is derived from an EMBL/GenBank/DDBJ whole genome shotgun (WGS) entry which is preliminary data.</text>
</comment>
<evidence type="ECO:0000313" key="2">
    <source>
        <dbReference type="Proteomes" id="UP000298390"/>
    </source>
</evidence>
<dbReference type="Proteomes" id="UP000298390">
    <property type="component" value="Unassembled WGS sequence"/>
</dbReference>